<feature type="non-terminal residue" evidence="1">
    <location>
        <position position="1"/>
    </location>
</feature>
<dbReference type="EMBL" id="CAJVQB010019087">
    <property type="protein sequence ID" value="CAG8789854.1"/>
    <property type="molecule type" value="Genomic_DNA"/>
</dbReference>
<evidence type="ECO:0000313" key="2">
    <source>
        <dbReference type="Proteomes" id="UP000789901"/>
    </source>
</evidence>
<comment type="caution">
    <text evidence="1">The sequence shown here is derived from an EMBL/GenBank/DDBJ whole genome shotgun (WGS) entry which is preliminary data.</text>
</comment>
<evidence type="ECO:0000313" key="1">
    <source>
        <dbReference type="EMBL" id="CAG8789854.1"/>
    </source>
</evidence>
<keyword evidence="2" id="KW-1185">Reference proteome</keyword>
<name>A0ABN7VP13_GIGMA</name>
<sequence>HNHSNSNLKYLIPIRVGQKTCAFLNRREFLISVVVGNSISLWLPEWVCESDKYLSNTKISSTKAIFSIYSQIFKIHTRYSGYTAIGLDDNNIINQICQDIHFFLIIINIEKYKVFVFGIGQLSNLEWYNAENKCILDIHQFDQKIHTFSSNISPNNSEWKWPTEGPNEGSIYAHALSNFGTWNIFSSSWALKKNQKSSRGETVCITKTVKALFLARNIKSRKKLNAQEMQQELLYHVEQGEIEESEISKLLFPPLQMLQILEESLVQLINCED</sequence>
<reference evidence="1 2" key="1">
    <citation type="submission" date="2021-06" db="EMBL/GenBank/DDBJ databases">
        <authorList>
            <person name="Kallberg Y."/>
            <person name="Tangrot J."/>
            <person name="Rosling A."/>
        </authorList>
    </citation>
    <scope>NUCLEOTIDE SEQUENCE [LARGE SCALE GENOMIC DNA]</scope>
    <source>
        <strain evidence="1 2">120-4 pot B 10/14</strain>
    </source>
</reference>
<gene>
    <name evidence="1" type="ORF">GMARGA_LOCUS21069</name>
</gene>
<dbReference type="Proteomes" id="UP000789901">
    <property type="component" value="Unassembled WGS sequence"/>
</dbReference>
<protein>
    <submittedName>
        <fullName evidence="1">21206_t:CDS:1</fullName>
    </submittedName>
</protein>
<proteinExistence type="predicted"/>
<accession>A0ABN7VP13</accession>
<organism evidence="1 2">
    <name type="scientific">Gigaspora margarita</name>
    <dbReference type="NCBI Taxonomy" id="4874"/>
    <lineage>
        <taxon>Eukaryota</taxon>
        <taxon>Fungi</taxon>
        <taxon>Fungi incertae sedis</taxon>
        <taxon>Mucoromycota</taxon>
        <taxon>Glomeromycotina</taxon>
        <taxon>Glomeromycetes</taxon>
        <taxon>Diversisporales</taxon>
        <taxon>Gigasporaceae</taxon>
        <taxon>Gigaspora</taxon>
    </lineage>
</organism>